<dbReference type="EMBL" id="HM114315">
    <property type="protein sequence ID" value="ADJ19424.1"/>
    <property type="molecule type" value="Genomic_DNA"/>
</dbReference>
<gene>
    <name evidence="1" type="ORF">Acj133p109</name>
</gene>
<evidence type="ECO:0000313" key="1">
    <source>
        <dbReference type="EMBL" id="ADJ19424.1"/>
    </source>
</evidence>
<dbReference type="Proteomes" id="UP000000330">
    <property type="component" value="Segment"/>
</dbReference>
<dbReference type="KEGG" id="vg:10323096"/>
<proteinExistence type="predicted"/>
<keyword evidence="2" id="KW-1185">Reference proteome</keyword>
<evidence type="ECO:0000313" key="2">
    <source>
        <dbReference type="Proteomes" id="UP000000330"/>
    </source>
</evidence>
<organism evidence="1 2">
    <name type="scientific">Acinetobacter phage 133</name>
    <dbReference type="NCBI Taxonomy" id="2919552"/>
    <lineage>
        <taxon>Viruses</taxon>
        <taxon>Duplodnaviria</taxon>
        <taxon>Heunggongvirae</taxon>
        <taxon>Uroviricota</taxon>
        <taxon>Caudoviricetes</taxon>
        <taxon>Pantevenvirales</taxon>
        <taxon>Straboviridae</taxon>
        <taxon>Tevenvirinae</taxon>
        <taxon>Centumtrigintavirus</taxon>
        <taxon>Centumtrigintavirus cv133</taxon>
        <taxon>Acinetobacter virus 133</taxon>
    </lineage>
</organism>
<accession>D9I643</accession>
<reference evidence="1 2" key="1">
    <citation type="journal article" date="2010" name="Virol. J.">
        <title>Genomes of the T4-related bacteriophages as windows on microbial genome evolution.</title>
        <authorList>
            <person name="Petrov V.M."/>
            <person name="Ratnayaka S."/>
            <person name="Nolan J.M."/>
            <person name="Miller E.S."/>
            <person name="Karam J.D."/>
        </authorList>
    </citation>
    <scope>NUCLEOTIDE SEQUENCE [LARGE SCALE GENOMIC DNA]</scope>
    <source>
        <strain evidence="1">Acj133</strain>
    </source>
</reference>
<sequence length="239" mass="27332">MNNHTHECIIRGDTNDGDYIDTSFTFNPHEPDPILFEENKFFDGHPSVGTMEFLNTLGTTLLFPREDYHNWSRQEYDNRKASNETITHVFSMLFGVDLNSEEFQSKFDDDFSKYEDIFDTAYEEISELLPFGEFGIHTIDSIKVRPIPQVGHTIFGSPGYRKNNARVQKLNKADFAILMISHAGVKQVAFYDTSSIPFRVCSNLEKAEWKVTEITSITHVLQLGNVIWVANGFDMGALI</sequence>
<name>D9I643_9CAUD</name>
<protein>
    <submittedName>
        <fullName evidence="1">Uncharacterized protein</fullName>
    </submittedName>
</protein>
<dbReference type="RefSeq" id="YP_004300690.1">
    <property type="nucleotide sequence ID" value="NC_015250.1"/>
</dbReference>
<dbReference type="GeneID" id="10323096"/>